<dbReference type="Proteomes" id="UP000050761">
    <property type="component" value="Unassembled WGS sequence"/>
</dbReference>
<evidence type="ECO:0000313" key="2">
    <source>
        <dbReference type="Proteomes" id="UP000050761"/>
    </source>
</evidence>
<dbReference type="Gene3D" id="3.80.10.10">
    <property type="entry name" value="Ribonuclease Inhibitor"/>
    <property type="match status" value="1"/>
</dbReference>
<reference evidence="1 2" key="1">
    <citation type="submission" date="2018-11" db="EMBL/GenBank/DDBJ databases">
        <authorList>
            <consortium name="Pathogen Informatics"/>
        </authorList>
    </citation>
    <scope>NUCLEOTIDE SEQUENCE [LARGE SCALE GENOMIC DNA]</scope>
</reference>
<protein>
    <submittedName>
        <fullName evidence="3">Leucine-rich repeat protein</fullName>
    </submittedName>
</protein>
<dbReference type="InterPro" id="IPR032675">
    <property type="entry name" value="LRR_dom_sf"/>
</dbReference>
<accession>A0A3P8DTP4</accession>
<reference evidence="3" key="2">
    <citation type="submission" date="2019-09" db="UniProtKB">
        <authorList>
            <consortium name="WormBaseParasite"/>
        </authorList>
    </citation>
    <scope>IDENTIFICATION</scope>
</reference>
<dbReference type="AlphaFoldDB" id="A0A183GTG8"/>
<name>A0A183GTG8_HELPZ</name>
<evidence type="ECO:0000313" key="3">
    <source>
        <dbReference type="WBParaSite" id="HPBE_0002598801-mRNA-1"/>
    </source>
</evidence>
<proteinExistence type="predicted"/>
<organism evidence="2 3">
    <name type="scientific">Heligmosomoides polygyrus</name>
    <name type="common">Parasitic roundworm</name>
    <dbReference type="NCBI Taxonomy" id="6339"/>
    <lineage>
        <taxon>Eukaryota</taxon>
        <taxon>Metazoa</taxon>
        <taxon>Ecdysozoa</taxon>
        <taxon>Nematoda</taxon>
        <taxon>Chromadorea</taxon>
        <taxon>Rhabditida</taxon>
        <taxon>Rhabditina</taxon>
        <taxon>Rhabditomorpha</taxon>
        <taxon>Strongyloidea</taxon>
        <taxon>Heligmosomidae</taxon>
        <taxon>Heligmosomoides</taxon>
    </lineage>
</organism>
<dbReference type="EMBL" id="UZAH01038979">
    <property type="protein sequence ID" value="VDP55082.1"/>
    <property type="molecule type" value="Genomic_DNA"/>
</dbReference>
<dbReference type="SUPFAM" id="SSF52047">
    <property type="entry name" value="RNI-like"/>
    <property type="match status" value="1"/>
</dbReference>
<keyword evidence="2" id="KW-1185">Reference proteome</keyword>
<accession>A0A183GTG8</accession>
<dbReference type="WBParaSite" id="HPBE_0002598801-mRNA-1">
    <property type="protein sequence ID" value="HPBE_0002598801-mRNA-1"/>
    <property type="gene ID" value="HPBE_0002598801"/>
</dbReference>
<gene>
    <name evidence="1" type="ORF">HPBE_LOCUS25987</name>
</gene>
<evidence type="ECO:0000313" key="1">
    <source>
        <dbReference type="EMBL" id="VDP55082.1"/>
    </source>
</evidence>
<sequence length="342" mass="39034">MICIQFLKLEGCELTDRDIFNVPEINCKVKYLCLRDNKFTKPWQLLAIRFPLVEHLDMKRNKIPVERIGKSYEGNKLEHCTRIDVDEWDYRSEKFFRAYCPSLKYVNGVKLEQVMGTQGAAATSGADDEGYWTRLGNNDAQREKALKHRKDCRDRWYPLFRESLGRALAEVRQWEMRDGKLIPRSFCDKDDTNATRNVTCIGVRYVSTSLDFNRTLLSCNALCLSFGPYTYSSNSFLKHETRVPDFVAPGLASQLYFTVFVETDIVTTKNGAAATVNDTNHQQGTHRGVHHAITAIHVGTAQAVVSQDQHHLVETDSTGYIVAVETITSVRALHRAFRFVLP</sequence>